<accession>A0A0P7FXI8</accession>
<evidence type="ECO:0000313" key="3">
    <source>
        <dbReference type="Proteomes" id="UP000050535"/>
    </source>
</evidence>
<protein>
    <submittedName>
        <fullName evidence="2">Uncharacterized protein</fullName>
    </submittedName>
</protein>
<reference evidence="3" key="1">
    <citation type="submission" date="2013-11" db="EMBL/GenBank/DDBJ databases">
        <authorList>
            <person name="Hoang H.T."/>
            <person name="Killian M.L."/>
            <person name="Madson D.M."/>
            <person name="Arruda P.H.E."/>
            <person name="Sun D."/>
            <person name="Schwartz K.J."/>
            <person name="Yoon K."/>
        </authorList>
    </citation>
    <scope>NUCLEOTIDE SEQUENCE [LARGE SCALE GENOMIC DNA]</scope>
    <source>
        <strain evidence="3">CDK2</strain>
    </source>
</reference>
<feature type="transmembrane region" description="Helical" evidence="1">
    <location>
        <begin position="12"/>
        <end position="30"/>
    </location>
</feature>
<dbReference type="AlphaFoldDB" id="A0A0P7FXI8"/>
<feature type="transmembrane region" description="Helical" evidence="1">
    <location>
        <begin position="50"/>
        <end position="71"/>
    </location>
</feature>
<feature type="transmembrane region" description="Helical" evidence="1">
    <location>
        <begin position="77"/>
        <end position="97"/>
    </location>
</feature>
<evidence type="ECO:0000256" key="1">
    <source>
        <dbReference type="SAM" id="Phobius"/>
    </source>
</evidence>
<evidence type="ECO:0000313" key="2">
    <source>
        <dbReference type="EMBL" id="KPN31934.1"/>
    </source>
</evidence>
<dbReference type="Proteomes" id="UP000050535">
    <property type="component" value="Unassembled WGS sequence"/>
</dbReference>
<keyword evidence="3" id="KW-1185">Reference proteome</keyword>
<gene>
    <name evidence="2" type="ORF">SY89_02691</name>
</gene>
<proteinExistence type="predicted"/>
<keyword evidence="1" id="KW-0472">Membrane</keyword>
<name>A0A0P7FXI8_9EURY</name>
<keyword evidence="1" id="KW-1133">Transmembrane helix</keyword>
<sequence>MIADLLQYVSNHLDSIMTGLTMAVIGISVYEARDGFFQFFGKFRGKYVALMVFVSALFGSSLVTPIVGDIWAQSLPYIPPGQLLGAILILGMVGVNKAAEWNFFDGKSVLVYGLGAVLLANPELIYSVA</sequence>
<dbReference type="RefSeq" id="WP_239685608.1">
    <property type="nucleotide sequence ID" value="NZ_LGUC01000001.1"/>
</dbReference>
<keyword evidence="1" id="KW-0812">Transmembrane</keyword>
<dbReference type="EMBL" id="LGUC01000001">
    <property type="protein sequence ID" value="KPN31934.1"/>
    <property type="molecule type" value="Genomic_DNA"/>
</dbReference>
<comment type="caution">
    <text evidence="2">The sequence shown here is derived from an EMBL/GenBank/DDBJ whole genome shotgun (WGS) entry which is preliminary data.</text>
</comment>
<organism evidence="2 3">
    <name type="scientific">Halolamina pelagica</name>
    <dbReference type="NCBI Taxonomy" id="699431"/>
    <lineage>
        <taxon>Archaea</taxon>
        <taxon>Methanobacteriati</taxon>
        <taxon>Methanobacteriota</taxon>
        <taxon>Stenosarchaea group</taxon>
        <taxon>Halobacteria</taxon>
        <taxon>Halobacteriales</taxon>
        <taxon>Haloferacaceae</taxon>
    </lineage>
</organism>
<feature type="transmembrane region" description="Helical" evidence="1">
    <location>
        <begin position="109"/>
        <end position="128"/>
    </location>
</feature>